<dbReference type="Gramene" id="Pp3c14_20720V3.3">
    <property type="protein sequence ID" value="PAC:32962066.CDS.1"/>
    <property type="gene ID" value="Pp3c14_20720"/>
</dbReference>
<protein>
    <submittedName>
        <fullName evidence="1">Uncharacterized protein</fullName>
    </submittedName>
</protein>
<reference evidence="1 2" key="2">
    <citation type="journal article" date="2018" name="Plant J.">
        <title>The Physcomitrella patens chromosome-scale assembly reveals moss genome structure and evolution.</title>
        <authorList>
            <person name="Lang D."/>
            <person name="Ullrich K.K."/>
            <person name="Murat F."/>
            <person name="Fuchs J."/>
            <person name="Jenkins J."/>
            <person name="Haas F.B."/>
            <person name="Piednoel M."/>
            <person name="Gundlach H."/>
            <person name="Van Bel M."/>
            <person name="Meyberg R."/>
            <person name="Vives C."/>
            <person name="Morata J."/>
            <person name="Symeonidi A."/>
            <person name="Hiss M."/>
            <person name="Muchero W."/>
            <person name="Kamisugi Y."/>
            <person name="Saleh O."/>
            <person name="Blanc G."/>
            <person name="Decker E.L."/>
            <person name="van Gessel N."/>
            <person name="Grimwood J."/>
            <person name="Hayes R.D."/>
            <person name="Graham S.W."/>
            <person name="Gunter L.E."/>
            <person name="McDaniel S.F."/>
            <person name="Hoernstein S.N.W."/>
            <person name="Larsson A."/>
            <person name="Li F.W."/>
            <person name="Perroud P.F."/>
            <person name="Phillips J."/>
            <person name="Ranjan P."/>
            <person name="Rokshar D.S."/>
            <person name="Rothfels C.J."/>
            <person name="Schneider L."/>
            <person name="Shu S."/>
            <person name="Stevenson D.W."/>
            <person name="Thummler F."/>
            <person name="Tillich M."/>
            <person name="Villarreal Aguilar J.C."/>
            <person name="Widiez T."/>
            <person name="Wong G.K."/>
            <person name="Wymore A."/>
            <person name="Zhang Y."/>
            <person name="Zimmer A.D."/>
            <person name="Quatrano R.S."/>
            <person name="Mayer K.F.X."/>
            <person name="Goodstein D."/>
            <person name="Casacuberta J.M."/>
            <person name="Vandepoele K."/>
            <person name="Reski R."/>
            <person name="Cuming A.C."/>
            <person name="Tuskan G.A."/>
            <person name="Maumus F."/>
            <person name="Salse J."/>
            <person name="Schmutz J."/>
            <person name="Rensing S.A."/>
        </authorList>
    </citation>
    <scope>NUCLEOTIDE SEQUENCE [LARGE SCALE GENOMIC DNA]</scope>
    <source>
        <strain evidence="1 2">cv. Gransden 2004</strain>
    </source>
</reference>
<proteinExistence type="predicted"/>
<dbReference type="EnsemblPlants" id="Pp3c14_20720V3.3">
    <property type="protein sequence ID" value="PAC:32962066.CDS.1"/>
    <property type="gene ID" value="Pp3c14_20720"/>
</dbReference>
<reference evidence="1 2" key="1">
    <citation type="journal article" date="2008" name="Science">
        <title>The Physcomitrella genome reveals evolutionary insights into the conquest of land by plants.</title>
        <authorList>
            <person name="Rensing S."/>
            <person name="Lang D."/>
            <person name="Zimmer A."/>
            <person name="Terry A."/>
            <person name="Salamov A."/>
            <person name="Shapiro H."/>
            <person name="Nishiyama T."/>
            <person name="Perroud P.-F."/>
            <person name="Lindquist E."/>
            <person name="Kamisugi Y."/>
            <person name="Tanahashi T."/>
            <person name="Sakakibara K."/>
            <person name="Fujita T."/>
            <person name="Oishi K."/>
            <person name="Shin-I T."/>
            <person name="Kuroki Y."/>
            <person name="Toyoda A."/>
            <person name="Suzuki Y."/>
            <person name="Hashimoto A."/>
            <person name="Yamaguchi K."/>
            <person name="Sugano A."/>
            <person name="Kohara Y."/>
            <person name="Fujiyama A."/>
            <person name="Anterola A."/>
            <person name="Aoki S."/>
            <person name="Ashton N."/>
            <person name="Barbazuk W.B."/>
            <person name="Barker E."/>
            <person name="Bennetzen J."/>
            <person name="Bezanilla M."/>
            <person name="Blankenship R."/>
            <person name="Cho S.H."/>
            <person name="Dutcher S."/>
            <person name="Estelle M."/>
            <person name="Fawcett J.A."/>
            <person name="Gundlach H."/>
            <person name="Hanada K."/>
            <person name="Heyl A."/>
            <person name="Hicks K.A."/>
            <person name="Hugh J."/>
            <person name="Lohr M."/>
            <person name="Mayer K."/>
            <person name="Melkozernov A."/>
            <person name="Murata T."/>
            <person name="Nelson D."/>
            <person name="Pils B."/>
            <person name="Prigge M."/>
            <person name="Reiss B."/>
            <person name="Renner T."/>
            <person name="Rombauts S."/>
            <person name="Rushton P."/>
            <person name="Sanderfoot A."/>
            <person name="Schween G."/>
            <person name="Shiu S.-H."/>
            <person name="Stueber K."/>
            <person name="Theodoulou F.L."/>
            <person name="Tu H."/>
            <person name="Van de Peer Y."/>
            <person name="Verrier P.J."/>
            <person name="Waters E."/>
            <person name="Wood A."/>
            <person name="Yang L."/>
            <person name="Cove D."/>
            <person name="Cuming A."/>
            <person name="Hasebe M."/>
            <person name="Lucas S."/>
            <person name="Mishler D.B."/>
            <person name="Reski R."/>
            <person name="Grigoriev I."/>
            <person name="Quatrano R.S."/>
            <person name="Boore J.L."/>
        </authorList>
    </citation>
    <scope>NUCLEOTIDE SEQUENCE [LARGE SCALE GENOMIC DNA]</scope>
    <source>
        <strain evidence="1 2">cv. Gransden 2004</strain>
    </source>
</reference>
<dbReference type="InParanoid" id="A0A7I3ZLB5"/>
<dbReference type="EMBL" id="ABEU02000014">
    <property type="status" value="NOT_ANNOTATED_CDS"/>
    <property type="molecule type" value="Genomic_DNA"/>
</dbReference>
<sequence length="91" mass="9658">MGVPLGSSIALVNATSFRGFRSGSSVASHELNIDRLCRGFQSSCAEIMLKFRGFPEAAAGGSSTTLLCKAELNAIPCGPVSILRQMLRHIF</sequence>
<keyword evidence="2" id="KW-1185">Reference proteome</keyword>
<dbReference type="Proteomes" id="UP000006727">
    <property type="component" value="Chromosome 14"/>
</dbReference>
<accession>A0A7I3ZLB5</accession>
<organism evidence="1 2">
    <name type="scientific">Physcomitrium patens</name>
    <name type="common">Spreading-leaved earth moss</name>
    <name type="synonym">Physcomitrella patens</name>
    <dbReference type="NCBI Taxonomy" id="3218"/>
    <lineage>
        <taxon>Eukaryota</taxon>
        <taxon>Viridiplantae</taxon>
        <taxon>Streptophyta</taxon>
        <taxon>Embryophyta</taxon>
        <taxon>Bryophyta</taxon>
        <taxon>Bryophytina</taxon>
        <taxon>Bryopsida</taxon>
        <taxon>Funariidae</taxon>
        <taxon>Funariales</taxon>
        <taxon>Funariaceae</taxon>
        <taxon>Physcomitrium</taxon>
    </lineage>
</organism>
<dbReference type="AlphaFoldDB" id="A0A7I3ZLB5"/>
<evidence type="ECO:0000313" key="1">
    <source>
        <dbReference type="EnsemblPlants" id="PAC:32962066.CDS.1"/>
    </source>
</evidence>
<name>A0A7I3ZLB5_PHYPA</name>
<reference evidence="1" key="3">
    <citation type="submission" date="2020-12" db="UniProtKB">
        <authorList>
            <consortium name="EnsemblPlants"/>
        </authorList>
    </citation>
    <scope>IDENTIFICATION</scope>
</reference>
<evidence type="ECO:0000313" key="2">
    <source>
        <dbReference type="Proteomes" id="UP000006727"/>
    </source>
</evidence>